<dbReference type="InterPro" id="IPR036388">
    <property type="entry name" value="WH-like_DNA-bd_sf"/>
</dbReference>
<dbReference type="RefSeq" id="WP_247414318.1">
    <property type="nucleotide sequence ID" value="NZ_JALLGW010000001.1"/>
</dbReference>
<evidence type="ECO:0000256" key="1">
    <source>
        <dbReference type="SAM" id="MobiDB-lite"/>
    </source>
</evidence>
<dbReference type="Pfam" id="PF24035">
    <property type="entry name" value="DUF7344"/>
    <property type="match status" value="1"/>
</dbReference>
<dbReference type="AlphaFoldDB" id="A0ABD5RLJ5"/>
<comment type="caution">
    <text evidence="3">The sequence shown here is derived from an EMBL/GenBank/DDBJ whole genome shotgun (WGS) entry which is preliminary data.</text>
</comment>
<proteinExistence type="predicted"/>
<protein>
    <recommendedName>
        <fullName evidence="2">DUF7344 domain-containing protein</fullName>
    </recommendedName>
</protein>
<evidence type="ECO:0000259" key="2">
    <source>
        <dbReference type="Pfam" id="PF24035"/>
    </source>
</evidence>
<keyword evidence="4" id="KW-1185">Reference proteome</keyword>
<gene>
    <name evidence="3" type="ORF">ACFPYI_08780</name>
</gene>
<sequence length="137" mass="14887">MGDTITATDSPEVWDELYRILAVHRRRRVLDALRRTTGGTTVDELVARLAETAASGDTPPDRTQLRLELSHVDLPMLDEAGLVDRNPESGRVSLTGRARALPLFSALQNGLVGTPLRTGRPSADVSTPDTIVEEESD</sequence>
<dbReference type="EMBL" id="JBHSQH010000001">
    <property type="protein sequence ID" value="MFC5971421.1"/>
    <property type="molecule type" value="Genomic_DNA"/>
</dbReference>
<accession>A0ABD5RLJ5</accession>
<dbReference type="InterPro" id="IPR055768">
    <property type="entry name" value="DUF7344"/>
</dbReference>
<evidence type="ECO:0000313" key="3">
    <source>
        <dbReference type="EMBL" id="MFC5971421.1"/>
    </source>
</evidence>
<evidence type="ECO:0000313" key="4">
    <source>
        <dbReference type="Proteomes" id="UP001596099"/>
    </source>
</evidence>
<feature type="region of interest" description="Disordered" evidence="1">
    <location>
        <begin position="113"/>
        <end position="137"/>
    </location>
</feature>
<organism evidence="3 4">
    <name type="scientific">Halomarina salina</name>
    <dbReference type="NCBI Taxonomy" id="1872699"/>
    <lineage>
        <taxon>Archaea</taxon>
        <taxon>Methanobacteriati</taxon>
        <taxon>Methanobacteriota</taxon>
        <taxon>Stenosarchaea group</taxon>
        <taxon>Halobacteria</taxon>
        <taxon>Halobacteriales</taxon>
        <taxon>Natronomonadaceae</taxon>
        <taxon>Halomarina</taxon>
    </lineage>
</organism>
<dbReference type="Proteomes" id="UP001596099">
    <property type="component" value="Unassembled WGS sequence"/>
</dbReference>
<name>A0ABD5RLJ5_9EURY</name>
<dbReference type="Gene3D" id="1.10.10.10">
    <property type="entry name" value="Winged helix-like DNA-binding domain superfamily/Winged helix DNA-binding domain"/>
    <property type="match status" value="1"/>
</dbReference>
<reference evidence="3 4" key="1">
    <citation type="journal article" date="2019" name="Int. J. Syst. Evol. Microbiol.">
        <title>The Global Catalogue of Microorganisms (GCM) 10K type strain sequencing project: providing services to taxonomists for standard genome sequencing and annotation.</title>
        <authorList>
            <consortium name="The Broad Institute Genomics Platform"/>
            <consortium name="The Broad Institute Genome Sequencing Center for Infectious Disease"/>
            <person name="Wu L."/>
            <person name="Ma J."/>
        </authorList>
    </citation>
    <scope>NUCLEOTIDE SEQUENCE [LARGE SCALE GENOMIC DNA]</scope>
    <source>
        <strain evidence="3 4">CGMCC 1.12543</strain>
    </source>
</reference>
<feature type="domain" description="DUF7344" evidence="2">
    <location>
        <begin position="19"/>
        <end position="92"/>
    </location>
</feature>